<gene>
    <name evidence="1" type="ORF">JKK62_12420</name>
</gene>
<reference evidence="1" key="1">
    <citation type="submission" date="2021-01" db="EMBL/GenBank/DDBJ databases">
        <title>Genome public.</title>
        <authorList>
            <person name="Liu C."/>
            <person name="Sun Q."/>
        </authorList>
    </citation>
    <scope>NUCLEOTIDE SEQUENCE</scope>
    <source>
        <strain evidence="1">M6</strain>
    </source>
</reference>
<keyword evidence="2" id="KW-1185">Reference proteome</keyword>
<protein>
    <submittedName>
        <fullName evidence="1">Type II toxin-antitoxin system RelB/DinJ family antitoxin</fullName>
    </submittedName>
</protein>
<dbReference type="GO" id="GO:0006355">
    <property type="term" value="P:regulation of DNA-templated transcription"/>
    <property type="evidence" value="ECO:0007669"/>
    <property type="project" value="InterPro"/>
</dbReference>
<organism evidence="1 2">
    <name type="scientific">Ruminococcus difficilis</name>
    <dbReference type="NCBI Taxonomy" id="2763069"/>
    <lineage>
        <taxon>Bacteria</taxon>
        <taxon>Bacillati</taxon>
        <taxon>Bacillota</taxon>
        <taxon>Clostridia</taxon>
        <taxon>Eubacteriales</taxon>
        <taxon>Oscillospiraceae</taxon>
        <taxon>Ruminococcus</taxon>
    </lineage>
</organism>
<sequence>MNIVDAPKTGTFQMRINPEVKKQVESLYAKCGMTLTDAVNAFFQQSLNVGGLPFLMNQNSEAVIRQQAIALLLADVKAGEDSVKSESDWISEEDMLNEFGVQA</sequence>
<dbReference type="AlphaFoldDB" id="A0A934WT31"/>
<name>A0A934WT31_9FIRM</name>
<dbReference type="Gene3D" id="1.10.1220.10">
    <property type="entry name" value="Met repressor-like"/>
    <property type="match status" value="1"/>
</dbReference>
<dbReference type="InterPro" id="IPR013321">
    <property type="entry name" value="Arc_rbn_hlx_hlx"/>
</dbReference>
<accession>A0A934WT31</accession>
<dbReference type="RefSeq" id="WP_201428159.1">
    <property type="nucleotide sequence ID" value="NZ_JAEQMG010000136.1"/>
</dbReference>
<comment type="caution">
    <text evidence="1">The sequence shown here is derived from an EMBL/GenBank/DDBJ whole genome shotgun (WGS) entry which is preliminary data.</text>
</comment>
<dbReference type="Proteomes" id="UP000633365">
    <property type="component" value="Unassembled WGS sequence"/>
</dbReference>
<dbReference type="EMBL" id="JAEQMG010000136">
    <property type="protein sequence ID" value="MBK6089435.1"/>
    <property type="molecule type" value="Genomic_DNA"/>
</dbReference>
<evidence type="ECO:0000313" key="2">
    <source>
        <dbReference type="Proteomes" id="UP000633365"/>
    </source>
</evidence>
<evidence type="ECO:0000313" key="1">
    <source>
        <dbReference type="EMBL" id="MBK6089435.1"/>
    </source>
</evidence>
<proteinExistence type="predicted"/>